<evidence type="ECO:0000313" key="1">
    <source>
        <dbReference type="EMBL" id="MVT09796.1"/>
    </source>
</evidence>
<comment type="caution">
    <text evidence="1">The sequence shown here is derived from an EMBL/GenBank/DDBJ whole genome shotgun (WGS) entry which is preliminary data.</text>
</comment>
<dbReference type="Proteomes" id="UP000461730">
    <property type="component" value="Unassembled WGS sequence"/>
</dbReference>
<proteinExistence type="predicted"/>
<reference evidence="1 2" key="1">
    <citation type="submission" date="2019-12" db="EMBL/GenBank/DDBJ databases">
        <title>Chitinophaga sp. strain ysch24 (GDMCC 1.1355), whole genome shotgun sequence.</title>
        <authorList>
            <person name="Zhang X."/>
        </authorList>
    </citation>
    <scope>NUCLEOTIDE SEQUENCE [LARGE SCALE GENOMIC DNA]</scope>
    <source>
        <strain evidence="2">ysch24</strain>
    </source>
</reference>
<name>A0A7K1U684_9BACT</name>
<keyword evidence="2" id="KW-1185">Reference proteome</keyword>
<dbReference type="EMBL" id="WRXN01000006">
    <property type="protein sequence ID" value="MVT09796.1"/>
    <property type="molecule type" value="Genomic_DNA"/>
</dbReference>
<organism evidence="1 2">
    <name type="scientific">Chitinophaga tropicalis</name>
    <dbReference type="NCBI Taxonomy" id="2683588"/>
    <lineage>
        <taxon>Bacteria</taxon>
        <taxon>Pseudomonadati</taxon>
        <taxon>Bacteroidota</taxon>
        <taxon>Chitinophagia</taxon>
        <taxon>Chitinophagales</taxon>
        <taxon>Chitinophagaceae</taxon>
        <taxon>Chitinophaga</taxon>
    </lineage>
</organism>
<evidence type="ECO:0000313" key="2">
    <source>
        <dbReference type="Proteomes" id="UP000461730"/>
    </source>
</evidence>
<dbReference type="RefSeq" id="WP_157307234.1">
    <property type="nucleotide sequence ID" value="NZ_WRXN01000006.1"/>
</dbReference>
<dbReference type="AlphaFoldDB" id="A0A7K1U684"/>
<gene>
    <name evidence="1" type="ORF">GO493_16110</name>
</gene>
<protein>
    <submittedName>
        <fullName evidence="1">Uncharacterized protein</fullName>
    </submittedName>
</protein>
<accession>A0A7K1U684</accession>
<sequence length="58" mass="6262">MSQKNANYPEKTANYEASYQDGLSAVVLEERLETVQVSTTAAPESLSLDVEKAAVEAN</sequence>